<dbReference type="RefSeq" id="WP_406634449.1">
    <property type="nucleotide sequence ID" value="NZ_CP148033.1"/>
</dbReference>
<dbReference type="PANTHER" id="PTHR48228:SF4">
    <property type="entry name" value="BLR3030 PROTEIN"/>
    <property type="match status" value="1"/>
</dbReference>
<gene>
    <name evidence="2" type="ORF">WHH00_16495</name>
</gene>
<sequence length="468" mass="49028">MGGIPDGVPALFSCLEPLFRRQDASGGLRPAPWSGPRRWWTGPLDVEGLSLGAVGAAAAALNLLAGAPDRFATTSALTAAAFDSSGHLRISGHPIQGFAPLSGFRRTLDGWIRLHANYPHHAERLMEALGATTAGGVAAALRSMESLEAEAAIQSRGGVAAAVRTREAWLGSAMGRSAGRGPWIDLTLPGGKAKGTRQPVLQPLDDPRRPLLGVRVLDLTRVIAGPVSTRLLGVLGADVLRIDPPQLPEITGQFVDTGFCKRSAVADLALPGKLHRLHHLLHTADVVVAGYRAGSLTRFGLEPEALLDARPELVVATLDSWGREGPWSGMRGFDSIVQVATGIADRYGVEDGDGGWRPGALPVQALDHATGYGLAAGAIALLAHRQQTGLGGWARMSLARTAEELLGLPAPPGQAGSPASQPPTPDLRTQASTYGELQYARPPLLLDGQPLDYGRPPVPYGSSELAWA</sequence>
<protein>
    <submittedName>
        <fullName evidence="2">CoA transferase</fullName>
    </submittedName>
</protein>
<keyword evidence="3" id="KW-1185">Reference proteome</keyword>
<evidence type="ECO:0000313" key="3">
    <source>
        <dbReference type="Proteomes" id="UP001623384"/>
    </source>
</evidence>
<dbReference type="InterPro" id="IPR023606">
    <property type="entry name" value="CoA-Trfase_III_dom_1_sf"/>
</dbReference>
<feature type="compositionally biased region" description="Low complexity" evidence="1">
    <location>
        <begin position="407"/>
        <end position="419"/>
    </location>
</feature>
<organism evidence="2 3">
    <name type="scientific">Pseudarthrobacter quantipunctorum</name>
    <dbReference type="NCBI Taxonomy" id="3128980"/>
    <lineage>
        <taxon>Bacteria</taxon>
        <taxon>Bacillati</taxon>
        <taxon>Actinomycetota</taxon>
        <taxon>Actinomycetes</taxon>
        <taxon>Micrococcales</taxon>
        <taxon>Micrococcaceae</taxon>
        <taxon>Pseudarthrobacter</taxon>
    </lineage>
</organism>
<dbReference type="SUPFAM" id="SSF89796">
    <property type="entry name" value="CoA-transferase family III (CaiB/BaiF)"/>
    <property type="match status" value="2"/>
</dbReference>
<dbReference type="InterPro" id="IPR050509">
    <property type="entry name" value="CoA-transferase_III"/>
</dbReference>
<proteinExistence type="predicted"/>
<dbReference type="GO" id="GO:0016740">
    <property type="term" value="F:transferase activity"/>
    <property type="evidence" value="ECO:0007669"/>
    <property type="project" value="UniProtKB-KW"/>
</dbReference>
<dbReference type="Pfam" id="PF02515">
    <property type="entry name" value="CoA_transf_3"/>
    <property type="match status" value="1"/>
</dbReference>
<dbReference type="Gene3D" id="3.40.50.10540">
    <property type="entry name" value="Crotonobetainyl-coa:carnitine coa-transferase, domain 1"/>
    <property type="match status" value="1"/>
</dbReference>
<name>A0ABZ2R3B7_9MICC</name>
<keyword evidence="2" id="KW-0808">Transferase</keyword>
<dbReference type="PANTHER" id="PTHR48228">
    <property type="entry name" value="SUCCINYL-COA--D-CITRAMALATE COA-TRANSFERASE"/>
    <property type="match status" value="1"/>
</dbReference>
<evidence type="ECO:0000256" key="1">
    <source>
        <dbReference type="SAM" id="MobiDB-lite"/>
    </source>
</evidence>
<dbReference type="EMBL" id="CP148033">
    <property type="protein sequence ID" value="WXK92646.1"/>
    <property type="molecule type" value="Genomic_DNA"/>
</dbReference>
<feature type="region of interest" description="Disordered" evidence="1">
    <location>
        <begin position="407"/>
        <end position="434"/>
    </location>
</feature>
<dbReference type="InterPro" id="IPR003673">
    <property type="entry name" value="CoA-Trfase_fam_III"/>
</dbReference>
<reference evidence="2 3" key="1">
    <citation type="submission" date="2024-03" db="EMBL/GenBank/DDBJ databases">
        <title>Rhodococcus navarretei sp. nov. and Pseudarthrobacter quantumdoti sp. nov., two new species with the ability to biosynthesize Quantum Dots isolated from soil samples at Union Glacier, Antarctica.</title>
        <authorList>
            <person name="Vargas M."/>
        </authorList>
    </citation>
    <scope>NUCLEOTIDE SEQUENCE [LARGE SCALE GENOMIC DNA]</scope>
    <source>
        <strain evidence="2 3">RC-2-3</strain>
    </source>
</reference>
<dbReference type="Proteomes" id="UP001623384">
    <property type="component" value="Chromosome"/>
</dbReference>
<accession>A0ABZ2R3B7</accession>
<evidence type="ECO:0000313" key="2">
    <source>
        <dbReference type="EMBL" id="WXK92646.1"/>
    </source>
</evidence>